<keyword evidence="2" id="KW-1185">Reference proteome</keyword>
<proteinExistence type="predicted"/>
<protein>
    <recommendedName>
        <fullName evidence="3">Lipocalin-like domain-containing protein</fullName>
    </recommendedName>
</protein>
<dbReference type="Proteomes" id="UP000176294">
    <property type="component" value="Unassembled WGS sequence"/>
</dbReference>
<gene>
    <name evidence="1" type="ORF">BEN47_07255</name>
</gene>
<dbReference type="PROSITE" id="PS51257">
    <property type="entry name" value="PROKAR_LIPOPROTEIN"/>
    <property type="match status" value="1"/>
</dbReference>
<accession>A0A1G1TEX6</accession>
<reference evidence="1 2" key="1">
    <citation type="submission" date="2016-08" db="EMBL/GenBank/DDBJ databases">
        <title>Hymenobacter coccineus sp. nov., Hymenobacter lapidarius sp. nov. and Hymenobacter glacialis sp. nov., isolated from Antarctic soil.</title>
        <authorList>
            <person name="Sedlacek I."/>
            <person name="Kralova S."/>
            <person name="Kyrova K."/>
            <person name="Maslanova I."/>
            <person name="Stankova E."/>
            <person name="Vrbovska V."/>
            <person name="Nemec M."/>
            <person name="Bartak M."/>
            <person name="Svec P."/>
            <person name="Busse H.-J."/>
            <person name="Pantucek R."/>
        </authorList>
    </citation>
    <scope>NUCLEOTIDE SEQUENCE [LARGE SCALE GENOMIC DNA]</scope>
    <source>
        <strain evidence="1 2">CCM 8643</strain>
    </source>
</reference>
<comment type="caution">
    <text evidence="1">The sequence shown here is derived from an EMBL/GenBank/DDBJ whole genome shotgun (WGS) entry which is preliminary data.</text>
</comment>
<dbReference type="OrthoDB" id="708590at2"/>
<evidence type="ECO:0008006" key="3">
    <source>
        <dbReference type="Google" id="ProtNLM"/>
    </source>
</evidence>
<name>A0A1G1TEX6_9BACT</name>
<dbReference type="STRING" id="1908237.BEN47_07255"/>
<sequence length="129" mass="14381">MRYLLISALPFLLLTTSCKKSTPIPNLDGTYSGTFQREPGGQISQVSLVFSGGEWSGTSQIPKYPALCSGTYKVTSNDKITFTNACIWTAEFDWTLILGGEYDLNTKGNTIEIIAQKRNERDIYRLSKK</sequence>
<evidence type="ECO:0000313" key="2">
    <source>
        <dbReference type="Proteomes" id="UP000176294"/>
    </source>
</evidence>
<dbReference type="AlphaFoldDB" id="A0A1G1TEX6"/>
<dbReference type="EMBL" id="MDZB01000022">
    <property type="protein sequence ID" value="OGX89427.1"/>
    <property type="molecule type" value="Genomic_DNA"/>
</dbReference>
<organism evidence="1 2">
    <name type="scientific">Hymenobacter lapidarius</name>
    <dbReference type="NCBI Taxonomy" id="1908237"/>
    <lineage>
        <taxon>Bacteria</taxon>
        <taxon>Pseudomonadati</taxon>
        <taxon>Bacteroidota</taxon>
        <taxon>Cytophagia</taxon>
        <taxon>Cytophagales</taxon>
        <taxon>Hymenobacteraceae</taxon>
        <taxon>Hymenobacter</taxon>
    </lineage>
</organism>
<evidence type="ECO:0000313" key="1">
    <source>
        <dbReference type="EMBL" id="OGX89427.1"/>
    </source>
</evidence>
<dbReference type="RefSeq" id="WP_070724334.1">
    <property type="nucleotide sequence ID" value="NZ_MDZB01000022.1"/>
</dbReference>